<evidence type="ECO:0000313" key="2">
    <source>
        <dbReference type="Proteomes" id="UP000887578"/>
    </source>
</evidence>
<proteinExistence type="predicted"/>
<feature type="signal peptide" evidence="1">
    <location>
        <begin position="1"/>
        <end position="17"/>
    </location>
</feature>
<dbReference type="CDD" id="cd00117">
    <property type="entry name" value="TFP"/>
    <property type="match status" value="1"/>
</dbReference>
<reference evidence="3" key="1">
    <citation type="submission" date="2022-11" db="UniProtKB">
        <authorList>
            <consortium name="WormBaseParasite"/>
        </authorList>
    </citation>
    <scope>IDENTIFICATION</scope>
</reference>
<dbReference type="InterPro" id="IPR045860">
    <property type="entry name" value="Snake_toxin-like_sf"/>
</dbReference>
<organism evidence="2 3">
    <name type="scientific">Panagrolaimus davidi</name>
    <dbReference type="NCBI Taxonomy" id="227884"/>
    <lineage>
        <taxon>Eukaryota</taxon>
        <taxon>Metazoa</taxon>
        <taxon>Ecdysozoa</taxon>
        <taxon>Nematoda</taxon>
        <taxon>Chromadorea</taxon>
        <taxon>Rhabditida</taxon>
        <taxon>Tylenchina</taxon>
        <taxon>Panagrolaimomorpha</taxon>
        <taxon>Panagrolaimoidea</taxon>
        <taxon>Panagrolaimidae</taxon>
        <taxon>Panagrolaimus</taxon>
    </lineage>
</organism>
<feature type="chain" id="PRO_5037539991" evidence="1">
    <location>
        <begin position="18"/>
        <end position="138"/>
    </location>
</feature>
<name>A0A914Q653_9BILA</name>
<dbReference type="SUPFAM" id="SSF57302">
    <property type="entry name" value="Snake toxin-like"/>
    <property type="match status" value="1"/>
</dbReference>
<dbReference type="Proteomes" id="UP000887578">
    <property type="component" value="Unplaced"/>
</dbReference>
<keyword evidence="1" id="KW-0732">Signal</keyword>
<keyword evidence="2" id="KW-1185">Reference proteome</keyword>
<evidence type="ECO:0000256" key="1">
    <source>
        <dbReference type="SAM" id="SignalP"/>
    </source>
</evidence>
<protein>
    <submittedName>
        <fullName evidence="3">Uncharacterized protein</fullName>
    </submittedName>
</protein>
<dbReference type="WBParaSite" id="PDA_v2.g2693.t1">
    <property type="protein sequence ID" value="PDA_v2.g2693.t1"/>
    <property type="gene ID" value="PDA_v2.g2693"/>
</dbReference>
<accession>A0A914Q653</accession>
<dbReference type="AlphaFoldDB" id="A0A914Q653"/>
<sequence length="138" mass="14821">MKFFIFIFVVGFLSVESALVCVSSSNLPTLPAVPPTNVTCTADVKYCMSVDVKYKGSEFKYQTCNGALLIDVPGLPKTCTATGRTTMDATNTTGEYDCCDKDYCNNGISLNADKTTSSAVKPFAFGFASLFVILALLF</sequence>
<evidence type="ECO:0000313" key="3">
    <source>
        <dbReference type="WBParaSite" id="PDA_v2.g2693.t1"/>
    </source>
</evidence>